<dbReference type="GO" id="GO:0016705">
    <property type="term" value="F:oxidoreductase activity, acting on paired donors, with incorporation or reduction of molecular oxygen"/>
    <property type="evidence" value="ECO:0007669"/>
    <property type="project" value="InterPro"/>
</dbReference>
<dbReference type="PANTHER" id="PTHR47955">
    <property type="entry name" value="CYTOCHROME P450 FAMILY 71 PROTEIN"/>
    <property type="match status" value="1"/>
</dbReference>
<evidence type="ECO:0000313" key="5">
    <source>
        <dbReference type="Proteomes" id="UP001415857"/>
    </source>
</evidence>
<comment type="caution">
    <text evidence="4">The sequence shown here is derived from an EMBL/GenBank/DDBJ whole genome shotgun (WGS) entry which is preliminary data.</text>
</comment>
<gene>
    <name evidence="4" type="ORF">L1049_012397</name>
</gene>
<dbReference type="GO" id="GO:0005506">
    <property type="term" value="F:iron ion binding"/>
    <property type="evidence" value="ECO:0007669"/>
    <property type="project" value="InterPro"/>
</dbReference>
<sequence length="261" mass="29438">MKTHDLDCCSRPPSPGPKKLSYNFLDVAFSPYGSYWREIRKLFNAELLSPKRAQSLWYARKDEVNRLITSISKTSPSPCNLNEMIFSLADSIVGAVAFGKSYGGKQFQNQNFQDVLDEAVDVLGGFSAEDFFPSLIGRFIDALRATWMEDPRITKDHIKAVMMDTSVGGIDTSSITIVWAMSELVKNPRVLNKVQAEIRGCVGKKAKLDQDDLKNLKYLKMVVKELSGCTHQQCYYSRVRPYAIVRLVEIMVMIFTPKQGS</sequence>
<dbReference type="Proteomes" id="UP001415857">
    <property type="component" value="Unassembled WGS sequence"/>
</dbReference>
<dbReference type="AlphaFoldDB" id="A0AAP0R3N9"/>
<evidence type="ECO:0000313" key="4">
    <source>
        <dbReference type="EMBL" id="KAK9266683.1"/>
    </source>
</evidence>
<dbReference type="EMBL" id="JBBPBK010000085">
    <property type="protein sequence ID" value="KAK9266683.1"/>
    <property type="molecule type" value="Genomic_DNA"/>
</dbReference>
<dbReference type="Gene3D" id="1.10.630.10">
    <property type="entry name" value="Cytochrome P450"/>
    <property type="match status" value="1"/>
</dbReference>
<dbReference type="PANTHER" id="PTHR47955:SF11">
    <property type="entry name" value="4-HYDROXYPHENYLACETALDEHYDE OXIME MONOOXYGENASE"/>
    <property type="match status" value="1"/>
</dbReference>
<dbReference type="SUPFAM" id="SSF48264">
    <property type="entry name" value="Cytochrome P450"/>
    <property type="match status" value="1"/>
</dbReference>
<evidence type="ECO:0000256" key="1">
    <source>
        <dbReference type="ARBA" id="ARBA00010617"/>
    </source>
</evidence>
<keyword evidence="5" id="KW-1185">Reference proteome</keyword>
<evidence type="ECO:0000256" key="2">
    <source>
        <dbReference type="ARBA" id="ARBA00022723"/>
    </source>
</evidence>
<evidence type="ECO:0000256" key="3">
    <source>
        <dbReference type="ARBA" id="ARBA00023004"/>
    </source>
</evidence>
<dbReference type="GO" id="GO:0020037">
    <property type="term" value="F:heme binding"/>
    <property type="evidence" value="ECO:0007669"/>
    <property type="project" value="InterPro"/>
</dbReference>
<keyword evidence="2" id="KW-0479">Metal-binding</keyword>
<comment type="similarity">
    <text evidence="1">Belongs to the cytochrome P450 family.</text>
</comment>
<accession>A0AAP0R3N9</accession>
<dbReference type="GO" id="GO:0004497">
    <property type="term" value="F:monooxygenase activity"/>
    <property type="evidence" value="ECO:0007669"/>
    <property type="project" value="InterPro"/>
</dbReference>
<name>A0AAP0R3N9_LIQFO</name>
<proteinExistence type="inferred from homology"/>
<dbReference type="InterPro" id="IPR036396">
    <property type="entry name" value="Cyt_P450_sf"/>
</dbReference>
<evidence type="ECO:0008006" key="6">
    <source>
        <dbReference type="Google" id="ProtNLM"/>
    </source>
</evidence>
<keyword evidence="3" id="KW-0408">Iron</keyword>
<dbReference type="Pfam" id="PF00067">
    <property type="entry name" value="p450"/>
    <property type="match status" value="1"/>
</dbReference>
<organism evidence="4 5">
    <name type="scientific">Liquidambar formosana</name>
    <name type="common">Formosan gum</name>
    <dbReference type="NCBI Taxonomy" id="63359"/>
    <lineage>
        <taxon>Eukaryota</taxon>
        <taxon>Viridiplantae</taxon>
        <taxon>Streptophyta</taxon>
        <taxon>Embryophyta</taxon>
        <taxon>Tracheophyta</taxon>
        <taxon>Spermatophyta</taxon>
        <taxon>Magnoliopsida</taxon>
        <taxon>eudicotyledons</taxon>
        <taxon>Gunneridae</taxon>
        <taxon>Pentapetalae</taxon>
        <taxon>Saxifragales</taxon>
        <taxon>Altingiaceae</taxon>
        <taxon>Liquidambar</taxon>
    </lineage>
</organism>
<dbReference type="InterPro" id="IPR001128">
    <property type="entry name" value="Cyt_P450"/>
</dbReference>
<reference evidence="4 5" key="1">
    <citation type="journal article" date="2024" name="Plant J.">
        <title>Genome sequences and population genomics reveal climatic adaptation and genomic divergence between two closely related sweetgum species.</title>
        <authorList>
            <person name="Xu W.Q."/>
            <person name="Ren C.Q."/>
            <person name="Zhang X.Y."/>
            <person name="Comes H.P."/>
            <person name="Liu X.H."/>
            <person name="Li Y.G."/>
            <person name="Kettle C.J."/>
            <person name="Jalonen R."/>
            <person name="Gaisberger H."/>
            <person name="Ma Y.Z."/>
            <person name="Qiu Y.X."/>
        </authorList>
    </citation>
    <scope>NUCLEOTIDE SEQUENCE [LARGE SCALE GENOMIC DNA]</scope>
    <source>
        <strain evidence="4">Hangzhou</strain>
    </source>
</reference>
<protein>
    <recommendedName>
        <fullName evidence="6">Cytochrome P450</fullName>
    </recommendedName>
</protein>